<accession>A0ABR1U3K2</accession>
<name>A0ABR1U3K2_9PEZI</name>
<protein>
    <submittedName>
        <fullName evidence="3">Uncharacterized protein</fullName>
    </submittedName>
</protein>
<feature type="signal peptide" evidence="2">
    <location>
        <begin position="1"/>
        <end position="19"/>
    </location>
</feature>
<evidence type="ECO:0000313" key="3">
    <source>
        <dbReference type="EMBL" id="KAK8053272.1"/>
    </source>
</evidence>
<dbReference type="Proteomes" id="UP001446871">
    <property type="component" value="Unassembled WGS sequence"/>
</dbReference>
<keyword evidence="2" id="KW-0732">Signal</keyword>
<feature type="region of interest" description="Disordered" evidence="1">
    <location>
        <begin position="63"/>
        <end position="85"/>
    </location>
</feature>
<comment type="caution">
    <text evidence="3">The sequence shown here is derived from an EMBL/GenBank/DDBJ whole genome shotgun (WGS) entry which is preliminary data.</text>
</comment>
<proteinExistence type="predicted"/>
<gene>
    <name evidence="3" type="ORF">PG996_012573</name>
</gene>
<sequence>MKSLIIALVTFMACLGAHAASNITQVLEGLPDGGYIMDMGVDENSLFGITDLSGKPVPGSPFTIDPSSIPPTGPATRNETSIKTKDQWSCDAPNERVDWTSWKIAGKMLASWCADDNMVPKKKVLSWIENSSMAYICNYAGRQNCDGNEYWNYMQLIADKCAFTGCGWYLQGSGNKSYGRGVRAGLSDPYYICYNV</sequence>
<reference evidence="3 4" key="1">
    <citation type="submission" date="2023-01" db="EMBL/GenBank/DDBJ databases">
        <title>Analysis of 21 Apiospora genomes using comparative genomics revels a genus with tremendous synthesis potential of carbohydrate active enzymes and secondary metabolites.</title>
        <authorList>
            <person name="Sorensen T."/>
        </authorList>
    </citation>
    <scope>NUCLEOTIDE SEQUENCE [LARGE SCALE GENOMIC DNA]</scope>
    <source>
        <strain evidence="3 4">CBS 83171</strain>
    </source>
</reference>
<dbReference type="EMBL" id="JAQQWM010000008">
    <property type="protein sequence ID" value="KAK8053272.1"/>
    <property type="molecule type" value="Genomic_DNA"/>
</dbReference>
<evidence type="ECO:0000313" key="4">
    <source>
        <dbReference type="Proteomes" id="UP001446871"/>
    </source>
</evidence>
<feature type="chain" id="PRO_5046026900" evidence="2">
    <location>
        <begin position="20"/>
        <end position="196"/>
    </location>
</feature>
<organism evidence="3 4">
    <name type="scientific">Apiospora saccharicola</name>
    <dbReference type="NCBI Taxonomy" id="335842"/>
    <lineage>
        <taxon>Eukaryota</taxon>
        <taxon>Fungi</taxon>
        <taxon>Dikarya</taxon>
        <taxon>Ascomycota</taxon>
        <taxon>Pezizomycotina</taxon>
        <taxon>Sordariomycetes</taxon>
        <taxon>Xylariomycetidae</taxon>
        <taxon>Amphisphaeriales</taxon>
        <taxon>Apiosporaceae</taxon>
        <taxon>Apiospora</taxon>
    </lineage>
</organism>
<keyword evidence="4" id="KW-1185">Reference proteome</keyword>
<evidence type="ECO:0000256" key="1">
    <source>
        <dbReference type="SAM" id="MobiDB-lite"/>
    </source>
</evidence>
<evidence type="ECO:0000256" key="2">
    <source>
        <dbReference type="SAM" id="SignalP"/>
    </source>
</evidence>